<keyword evidence="2 5" id="KW-0810">Translation regulation</keyword>
<dbReference type="GO" id="GO:0006109">
    <property type="term" value="P:regulation of carbohydrate metabolic process"/>
    <property type="evidence" value="ECO:0007669"/>
    <property type="project" value="UniProtKB-UniRule"/>
</dbReference>
<evidence type="ECO:0000256" key="4">
    <source>
        <dbReference type="ARBA" id="ARBA00023159"/>
    </source>
</evidence>
<evidence type="ECO:0000256" key="3">
    <source>
        <dbReference type="ARBA" id="ARBA00022884"/>
    </source>
</evidence>
<gene>
    <name evidence="6" type="primary">csrA_1</name>
    <name evidence="5" type="synonym">csrA</name>
    <name evidence="6" type="ORF">Lboz_0709</name>
</gene>
<comment type="subunit">
    <text evidence="5">Homodimer; the beta-strands of each monomer intercalate to form a hydrophobic core, while the alpha-helices form wings that extend away from the core.</text>
</comment>
<dbReference type="GO" id="GO:0005829">
    <property type="term" value="C:cytosol"/>
    <property type="evidence" value="ECO:0007669"/>
    <property type="project" value="TreeGrafter"/>
</dbReference>
<dbReference type="HAMAP" id="MF_00167">
    <property type="entry name" value="CsrA"/>
    <property type="match status" value="1"/>
</dbReference>
<dbReference type="Pfam" id="PF02599">
    <property type="entry name" value="CsrA"/>
    <property type="match status" value="1"/>
</dbReference>
<dbReference type="InterPro" id="IPR036107">
    <property type="entry name" value="CsrA_sf"/>
</dbReference>
<comment type="similarity">
    <text evidence="5">Belongs to the CsrA/RsmA family.</text>
</comment>
<dbReference type="Proteomes" id="UP000054695">
    <property type="component" value="Unassembled WGS sequence"/>
</dbReference>
<dbReference type="SUPFAM" id="SSF117130">
    <property type="entry name" value="CsrA-like"/>
    <property type="match status" value="1"/>
</dbReference>
<name>A0A0W0RY08_LEGBO</name>
<dbReference type="InterPro" id="IPR003751">
    <property type="entry name" value="CsrA"/>
</dbReference>
<dbReference type="STRING" id="447.Lboz_0709"/>
<accession>A0A0W0RY08</accession>
<dbReference type="PATRIC" id="fig|447.4.peg.759"/>
<protein>
    <recommendedName>
        <fullName evidence="5">Translational regulator CsrA</fullName>
    </recommendedName>
    <alternativeName>
        <fullName evidence="5">Carbon storage regulator</fullName>
    </alternativeName>
</protein>
<keyword evidence="1 5" id="KW-0963">Cytoplasm</keyword>
<comment type="subcellular location">
    <subcellularLocation>
        <location evidence="5">Cytoplasm</location>
    </subcellularLocation>
</comment>
<comment type="function">
    <text evidence="5">A key translational regulator that binds mRNA to regulate translation initiation and/or mRNA stability. Mediates global changes in gene expression, shifting from rapid growth to stress survival by linking envelope stress, the stringent response and the catabolite repression systems. Usually binds in the 5'-UTR; binding at or near the Shine-Dalgarno sequence prevents ribosome-binding, repressing translation, binding elsewhere in the 5'-UTR can activate translation and/or stabilize the mRNA. Its function is antagonized by small RNA(s).</text>
</comment>
<dbReference type="PANTHER" id="PTHR34984">
    <property type="entry name" value="CARBON STORAGE REGULATOR"/>
    <property type="match status" value="1"/>
</dbReference>
<dbReference type="Gene3D" id="2.60.40.4380">
    <property type="entry name" value="Translational regulator CsrA"/>
    <property type="match status" value="1"/>
</dbReference>
<dbReference type="GO" id="GO:0006402">
    <property type="term" value="P:mRNA catabolic process"/>
    <property type="evidence" value="ECO:0007669"/>
    <property type="project" value="InterPro"/>
</dbReference>
<dbReference type="GO" id="GO:0045947">
    <property type="term" value="P:negative regulation of translational initiation"/>
    <property type="evidence" value="ECO:0007669"/>
    <property type="project" value="UniProtKB-UniRule"/>
</dbReference>
<dbReference type="RefSeq" id="WP_058458403.1">
    <property type="nucleotide sequence ID" value="NZ_CAAAIY010000032.1"/>
</dbReference>
<evidence type="ECO:0000256" key="1">
    <source>
        <dbReference type="ARBA" id="ARBA00022490"/>
    </source>
</evidence>
<dbReference type="PANTHER" id="PTHR34984:SF1">
    <property type="entry name" value="CARBON STORAGE REGULATOR"/>
    <property type="match status" value="1"/>
</dbReference>
<evidence type="ECO:0000313" key="6">
    <source>
        <dbReference type="EMBL" id="KTC75881.1"/>
    </source>
</evidence>
<evidence type="ECO:0000256" key="5">
    <source>
        <dbReference type="HAMAP-Rule" id="MF_00167"/>
    </source>
</evidence>
<comment type="caution">
    <text evidence="6">The sequence shown here is derived from an EMBL/GenBank/DDBJ whole genome shotgun (WGS) entry which is preliminary data.</text>
</comment>
<keyword evidence="4 5" id="KW-0010">Activator</keyword>
<keyword evidence="7" id="KW-1185">Reference proteome</keyword>
<reference evidence="6 7" key="1">
    <citation type="submission" date="2015-11" db="EMBL/GenBank/DDBJ databases">
        <title>Genomic analysis of 38 Legionella species identifies large and diverse effector repertoires.</title>
        <authorList>
            <person name="Burstein D."/>
            <person name="Amaro F."/>
            <person name="Zusman T."/>
            <person name="Lifshitz Z."/>
            <person name="Cohen O."/>
            <person name="Gilbert J.A."/>
            <person name="Pupko T."/>
            <person name="Shuman H.A."/>
            <person name="Segal G."/>
        </authorList>
    </citation>
    <scope>NUCLEOTIDE SEQUENCE [LARGE SCALE GENOMIC DNA]</scope>
    <source>
        <strain evidence="6 7">WIGA</strain>
    </source>
</reference>
<dbReference type="OrthoDB" id="9809061at2"/>
<proteinExistence type="inferred from homology"/>
<dbReference type="GO" id="GO:0045948">
    <property type="term" value="P:positive regulation of translational initiation"/>
    <property type="evidence" value="ECO:0007669"/>
    <property type="project" value="UniProtKB-UniRule"/>
</dbReference>
<keyword evidence="5" id="KW-0678">Repressor</keyword>
<keyword evidence="3 5" id="KW-0694">RNA-binding</keyword>
<dbReference type="GO" id="GO:0048027">
    <property type="term" value="F:mRNA 5'-UTR binding"/>
    <property type="evidence" value="ECO:0007669"/>
    <property type="project" value="UniProtKB-UniRule"/>
</dbReference>
<dbReference type="AlphaFoldDB" id="A0A0W0RY08"/>
<sequence>MLILSRRVGEQVLINNGTIQVKLLDVKGQYARIGFIAPPNTDIDREEIFHRKRASLNQQTANDEGK</sequence>
<organism evidence="6 7">
    <name type="scientific">Legionella bozemanae</name>
    <name type="common">Fluoribacter bozemanae</name>
    <dbReference type="NCBI Taxonomy" id="447"/>
    <lineage>
        <taxon>Bacteria</taxon>
        <taxon>Pseudomonadati</taxon>
        <taxon>Pseudomonadota</taxon>
        <taxon>Gammaproteobacteria</taxon>
        <taxon>Legionellales</taxon>
        <taxon>Legionellaceae</taxon>
        <taxon>Legionella</taxon>
    </lineage>
</organism>
<dbReference type="EMBL" id="LNXU01000007">
    <property type="protein sequence ID" value="KTC75881.1"/>
    <property type="molecule type" value="Genomic_DNA"/>
</dbReference>
<evidence type="ECO:0000313" key="7">
    <source>
        <dbReference type="Proteomes" id="UP000054695"/>
    </source>
</evidence>
<evidence type="ECO:0000256" key="2">
    <source>
        <dbReference type="ARBA" id="ARBA00022845"/>
    </source>
</evidence>